<accession>A0ABQ7SJ11</accession>
<reference evidence="2 3" key="1">
    <citation type="journal article" date="2022" name="Gigascience">
        <title>A chromosome-level genome assembly and annotation of the desert horned lizard, Phrynosoma platyrhinos, provides insight into chromosomal rearrangements among reptiles.</title>
        <authorList>
            <person name="Koochekian N."/>
            <person name="Ascanio A."/>
            <person name="Farleigh K."/>
            <person name="Card D.C."/>
            <person name="Schield D.R."/>
            <person name="Castoe T.A."/>
            <person name="Jezkova T."/>
        </authorList>
    </citation>
    <scope>NUCLEOTIDE SEQUENCE [LARGE SCALE GENOMIC DNA]</scope>
    <source>
        <strain evidence="2">NK-2021</strain>
    </source>
</reference>
<dbReference type="SUPFAM" id="SSF52047">
    <property type="entry name" value="RNI-like"/>
    <property type="match status" value="1"/>
</dbReference>
<feature type="region of interest" description="Disordered" evidence="1">
    <location>
        <begin position="85"/>
        <end position="133"/>
    </location>
</feature>
<feature type="compositionally biased region" description="Basic residues" evidence="1">
    <location>
        <begin position="45"/>
        <end position="56"/>
    </location>
</feature>
<evidence type="ECO:0000313" key="2">
    <source>
        <dbReference type="EMBL" id="KAH0617322.1"/>
    </source>
</evidence>
<dbReference type="PANTHER" id="PTHR13318">
    <property type="entry name" value="PARTNER OF PAIRED, ISOFORM B-RELATED"/>
    <property type="match status" value="1"/>
</dbReference>
<proteinExistence type="predicted"/>
<feature type="compositionally biased region" description="Basic residues" evidence="1">
    <location>
        <begin position="88"/>
        <end position="122"/>
    </location>
</feature>
<name>A0ABQ7SJ11_PHRPL</name>
<feature type="region of interest" description="Disordered" evidence="1">
    <location>
        <begin position="1"/>
        <end position="63"/>
    </location>
</feature>
<evidence type="ECO:0000256" key="1">
    <source>
        <dbReference type="SAM" id="MobiDB-lite"/>
    </source>
</evidence>
<dbReference type="EMBL" id="JAIPUX010005289">
    <property type="protein sequence ID" value="KAH0617322.1"/>
    <property type="molecule type" value="Genomic_DNA"/>
</dbReference>
<organism evidence="2 3">
    <name type="scientific">Phrynosoma platyrhinos</name>
    <name type="common">Desert horned lizard</name>
    <dbReference type="NCBI Taxonomy" id="52577"/>
    <lineage>
        <taxon>Eukaryota</taxon>
        <taxon>Metazoa</taxon>
        <taxon>Chordata</taxon>
        <taxon>Craniata</taxon>
        <taxon>Vertebrata</taxon>
        <taxon>Euteleostomi</taxon>
        <taxon>Lepidosauria</taxon>
        <taxon>Squamata</taxon>
        <taxon>Bifurcata</taxon>
        <taxon>Unidentata</taxon>
        <taxon>Episquamata</taxon>
        <taxon>Toxicofera</taxon>
        <taxon>Iguania</taxon>
        <taxon>Phrynosomatidae</taxon>
        <taxon>Phrynosomatinae</taxon>
        <taxon>Phrynosoma</taxon>
    </lineage>
</organism>
<evidence type="ECO:0000313" key="3">
    <source>
        <dbReference type="Proteomes" id="UP000826234"/>
    </source>
</evidence>
<feature type="compositionally biased region" description="Low complexity" evidence="1">
    <location>
        <begin position="9"/>
        <end position="23"/>
    </location>
</feature>
<evidence type="ECO:0008006" key="4">
    <source>
        <dbReference type="Google" id="ProtNLM"/>
    </source>
</evidence>
<dbReference type="Proteomes" id="UP000826234">
    <property type="component" value="Unassembled WGS sequence"/>
</dbReference>
<comment type="caution">
    <text evidence="2">The sequence shown here is derived from an EMBL/GenBank/DDBJ whole genome shotgun (WGS) entry which is preliminary data.</text>
</comment>
<dbReference type="Gene3D" id="3.80.10.10">
    <property type="entry name" value="Ribonuclease Inhibitor"/>
    <property type="match status" value="1"/>
</dbReference>
<protein>
    <recommendedName>
        <fullName evidence="4">F-box/LRR-repeat protein 6</fullName>
    </recommendedName>
</protein>
<dbReference type="InterPro" id="IPR032675">
    <property type="entry name" value="LRR_dom_sf"/>
</dbReference>
<sequence length="459" mass="51094">MDEEEPRGSRGSPGSPPAAASRPRVPRKRKREVSENAGSAGRIPKEKKRKKSRRAPRTAAPHYFVHETDNDMLLIISNVGEAPERTLRKTLKKKKKKKKRKPMQQQRKSPKKGPTKRGKSTKGKTFASQRGTAGVLRGGSKSLPLASQFSLLREFSLCHWKSQVPFVLKMDASAVLSFLEAAGSRIRHLWLTYSSRMSAIIGVLLNGSCPELQLLEVNTEIKQSTQHFQLPIEQLQAACPKLQVLRLLNVICYPKSIPSSAPQSPGFPQLEELCLATTSFSFVDNNMLRRILCASTKLRVLDLRGCFRVTPKGLELLPCPDLEQLYLGLYCSAIHLHLPLEGCPLITWKWSHSLRELDLTGQSFSEHDLEEGMAAFCQKVGMRGEPALRSLSLTGTKITHTTVSSLITSCPALNYLNLSSCRHLPRGMKKVYRGHDEIRQCLRQLLASSEESAGPEGTT</sequence>
<keyword evidence="3" id="KW-1185">Reference proteome</keyword>
<gene>
    <name evidence="2" type="ORF">JD844_015364</name>
</gene>